<accession>A0A4C1Z1M1</accession>
<comment type="caution">
    <text evidence="2">The sequence shown here is derived from an EMBL/GenBank/DDBJ whole genome shotgun (WGS) entry which is preliminary data.</text>
</comment>
<organism evidence="2 3">
    <name type="scientific">Eumeta variegata</name>
    <name type="common">Bagworm moth</name>
    <name type="synonym">Eumeta japonica</name>
    <dbReference type="NCBI Taxonomy" id="151549"/>
    <lineage>
        <taxon>Eukaryota</taxon>
        <taxon>Metazoa</taxon>
        <taxon>Ecdysozoa</taxon>
        <taxon>Arthropoda</taxon>
        <taxon>Hexapoda</taxon>
        <taxon>Insecta</taxon>
        <taxon>Pterygota</taxon>
        <taxon>Neoptera</taxon>
        <taxon>Endopterygota</taxon>
        <taxon>Lepidoptera</taxon>
        <taxon>Glossata</taxon>
        <taxon>Ditrysia</taxon>
        <taxon>Tineoidea</taxon>
        <taxon>Psychidae</taxon>
        <taxon>Oiketicinae</taxon>
        <taxon>Eumeta</taxon>
    </lineage>
</organism>
<feature type="region of interest" description="Disordered" evidence="1">
    <location>
        <begin position="217"/>
        <end position="240"/>
    </location>
</feature>
<evidence type="ECO:0000313" key="2">
    <source>
        <dbReference type="EMBL" id="GBP80495.1"/>
    </source>
</evidence>
<evidence type="ECO:0000313" key="3">
    <source>
        <dbReference type="Proteomes" id="UP000299102"/>
    </source>
</evidence>
<sequence length="253" mass="27323">MNGGRETDDGARPPASFLNDLSDYQSRAKNHVSAASATALKAARWGGAGARPMRGVDHRVVCVEQFEIFDSAESLYVPGAVHCYINRAFSAVSIFTENFLLNTNPGQEASAIWSTALASGGPFSGVETKKQNNQYLQTRELSKTNKRRLDDVSPAHAALDSQRVPAQAVRRSGLRRSRQTEHSTTSSKLKETCKGAASLGAELRVRFSKIPADLMKSARRRWRPPPAPAPPGRAGAGGGGGSRAGLYYFQMFI</sequence>
<dbReference type="EMBL" id="BGZK01001465">
    <property type="protein sequence ID" value="GBP80495.1"/>
    <property type="molecule type" value="Genomic_DNA"/>
</dbReference>
<gene>
    <name evidence="2" type="ORF">EVAR_102425_1</name>
</gene>
<keyword evidence="3" id="KW-1185">Reference proteome</keyword>
<name>A0A4C1Z1M1_EUMVA</name>
<reference evidence="2 3" key="1">
    <citation type="journal article" date="2019" name="Commun. Biol.">
        <title>The bagworm genome reveals a unique fibroin gene that provides high tensile strength.</title>
        <authorList>
            <person name="Kono N."/>
            <person name="Nakamura H."/>
            <person name="Ohtoshi R."/>
            <person name="Tomita M."/>
            <person name="Numata K."/>
            <person name="Arakawa K."/>
        </authorList>
    </citation>
    <scope>NUCLEOTIDE SEQUENCE [LARGE SCALE GENOMIC DNA]</scope>
</reference>
<evidence type="ECO:0000256" key="1">
    <source>
        <dbReference type="SAM" id="MobiDB-lite"/>
    </source>
</evidence>
<protein>
    <submittedName>
        <fullName evidence="2">Uncharacterized protein</fullName>
    </submittedName>
</protein>
<dbReference type="Proteomes" id="UP000299102">
    <property type="component" value="Unassembled WGS sequence"/>
</dbReference>
<feature type="region of interest" description="Disordered" evidence="1">
    <location>
        <begin position="160"/>
        <end position="191"/>
    </location>
</feature>
<proteinExistence type="predicted"/>
<dbReference type="AlphaFoldDB" id="A0A4C1Z1M1"/>